<dbReference type="OrthoDB" id="10332864at2759"/>
<protein>
    <submittedName>
        <fullName evidence="2">Uncharacterized protein</fullName>
    </submittedName>
</protein>
<accession>A0A0P1BQY5</accession>
<evidence type="ECO:0000313" key="3">
    <source>
        <dbReference type="Proteomes" id="UP000054845"/>
    </source>
</evidence>
<dbReference type="Proteomes" id="UP000054845">
    <property type="component" value="Unassembled WGS sequence"/>
</dbReference>
<proteinExistence type="predicted"/>
<keyword evidence="3" id="KW-1185">Reference proteome</keyword>
<feature type="region of interest" description="Disordered" evidence="1">
    <location>
        <begin position="51"/>
        <end position="70"/>
    </location>
</feature>
<name>A0A0P1BQY5_9BASI</name>
<organism evidence="2 3">
    <name type="scientific">Ceraceosorus bombacis</name>
    <dbReference type="NCBI Taxonomy" id="401625"/>
    <lineage>
        <taxon>Eukaryota</taxon>
        <taxon>Fungi</taxon>
        <taxon>Dikarya</taxon>
        <taxon>Basidiomycota</taxon>
        <taxon>Ustilaginomycotina</taxon>
        <taxon>Exobasidiomycetes</taxon>
        <taxon>Ceraceosorales</taxon>
        <taxon>Ceraceosoraceae</taxon>
        <taxon>Ceraceosorus</taxon>
    </lineage>
</organism>
<evidence type="ECO:0000313" key="2">
    <source>
        <dbReference type="EMBL" id="CEH19281.1"/>
    </source>
</evidence>
<dbReference type="EMBL" id="CCYA01000290">
    <property type="protein sequence ID" value="CEH19281.1"/>
    <property type="molecule type" value="Genomic_DNA"/>
</dbReference>
<dbReference type="AlphaFoldDB" id="A0A0P1BQY5"/>
<sequence length="103" mass="11343">MSAFIILSSGSLAAPILRAQEQHELSRATNFAVDNDKGKASVAFSNLRNRLHRRGAKTGPSTDSASRLQQRHSDLISPSIIQKRWELPGGYFSWHGDDVGIKL</sequence>
<evidence type="ECO:0000256" key="1">
    <source>
        <dbReference type="SAM" id="MobiDB-lite"/>
    </source>
</evidence>
<reference evidence="2 3" key="1">
    <citation type="submission" date="2014-09" db="EMBL/GenBank/DDBJ databases">
        <authorList>
            <person name="Magalhaes I.L.F."/>
            <person name="Oliveira U."/>
            <person name="Santos F.R."/>
            <person name="Vidigal T.H.D.A."/>
            <person name="Brescovit A.D."/>
            <person name="Santos A.J."/>
        </authorList>
    </citation>
    <scope>NUCLEOTIDE SEQUENCE [LARGE SCALE GENOMIC DNA]</scope>
</reference>
<feature type="compositionally biased region" description="Polar residues" evidence="1">
    <location>
        <begin position="59"/>
        <end position="68"/>
    </location>
</feature>